<reference evidence="1" key="1">
    <citation type="journal article" date="2015" name="Nature">
        <title>Complex archaea that bridge the gap between prokaryotes and eukaryotes.</title>
        <authorList>
            <person name="Spang A."/>
            <person name="Saw J.H."/>
            <person name="Jorgensen S.L."/>
            <person name="Zaremba-Niedzwiedzka K."/>
            <person name="Martijn J."/>
            <person name="Lind A.E."/>
            <person name="van Eijk R."/>
            <person name="Schleper C."/>
            <person name="Guy L."/>
            <person name="Ettema T.J."/>
        </authorList>
    </citation>
    <scope>NUCLEOTIDE SEQUENCE</scope>
</reference>
<name>A0A0F9FY41_9ZZZZ</name>
<gene>
    <name evidence="1" type="ORF">LCGC14_2248930</name>
</gene>
<dbReference type="EMBL" id="LAZR01030614">
    <property type="protein sequence ID" value="KKL56082.1"/>
    <property type="molecule type" value="Genomic_DNA"/>
</dbReference>
<organism evidence="1">
    <name type="scientific">marine sediment metagenome</name>
    <dbReference type="NCBI Taxonomy" id="412755"/>
    <lineage>
        <taxon>unclassified sequences</taxon>
        <taxon>metagenomes</taxon>
        <taxon>ecological metagenomes</taxon>
    </lineage>
</organism>
<evidence type="ECO:0000313" key="1">
    <source>
        <dbReference type="EMBL" id="KKL56082.1"/>
    </source>
</evidence>
<dbReference type="AlphaFoldDB" id="A0A0F9FY41"/>
<protein>
    <recommendedName>
        <fullName evidence="2">HTH luxR-type domain-containing protein</fullName>
    </recommendedName>
</protein>
<accession>A0A0F9FY41</accession>
<comment type="caution">
    <text evidence="1">The sequence shown here is derived from an EMBL/GenBank/DDBJ whole genome shotgun (WGS) entry which is preliminary data.</text>
</comment>
<proteinExistence type="predicted"/>
<evidence type="ECO:0008006" key="2">
    <source>
        <dbReference type="Google" id="ProtNLM"/>
    </source>
</evidence>
<sequence length="54" mass="6336">MLNNEKIPPQMVYDMVRKLRKQGKTNKEISEKLKITLLVIEGTLLFQASSFLLW</sequence>